<accession>A0AA91FS32</accession>
<proteinExistence type="predicted"/>
<dbReference type="AlphaFoldDB" id="A0AA91FS32"/>
<evidence type="ECO:0000313" key="3">
    <source>
        <dbReference type="Proteomes" id="UP000094873"/>
    </source>
</evidence>
<gene>
    <name evidence="2" type="ORF">A7X81_04725</name>
</gene>
<reference evidence="2 3" key="1">
    <citation type="submission" date="2016-05" db="EMBL/GenBank/DDBJ databases">
        <authorList>
            <person name="Caceres A."/>
            <person name="Munoz I."/>
            <person name="Iraola G."/>
            <person name="Diaz-Viraque F."/>
            <person name="Greif G."/>
            <person name="Collado L."/>
        </authorList>
    </citation>
    <scope>NUCLEOTIDE SEQUENCE [LARGE SCALE GENOMIC DNA]</scope>
    <source>
        <strain evidence="2 3">WBE38</strain>
    </source>
</reference>
<dbReference type="RefSeq" id="WP_066008432.1">
    <property type="nucleotide sequence ID" value="NZ_CP053848.1"/>
</dbReference>
<sequence length="375" mass="41191">MSDINTSKDESLSSIETSKDSALRSIEEAKTQGIASIDEKITQIDFNGIKERVEKNESDIAGINEKLEKAVTTDKDNSFSGNNSFEKPISIPEATKENEGINLGQADGRYAKLLTEKLEWTVGSGGNYSKLSEALIEASKYNPLNYRIAMTLKRGYKLSEALTVYNLYNVTITAEDTEVLVDDSNLVDENYIFTLIDSHVIIDFSSKYSGSKKINFLTPINSYIFISQNKGVSGFYRAITSGAGSYVTAVKTYVENCGYWGYYANKGSLNINGSTLKNINKTCQFILYGGYGATIEANGLTFENISAENTCQCTGAKILLGRPVFKNISNVSTMFKCLGSGEIYYEGLERVAGITNLANIPLNTLTPDGIFNRKE</sequence>
<evidence type="ECO:0000313" key="2">
    <source>
        <dbReference type="EMBL" id="OCX42603.1"/>
    </source>
</evidence>
<dbReference type="Proteomes" id="UP000094873">
    <property type="component" value="Unassembled WGS sequence"/>
</dbReference>
<protein>
    <submittedName>
        <fullName evidence="2">Uncharacterized protein</fullName>
    </submittedName>
</protein>
<name>A0AA91FS32_9BACT</name>
<comment type="caution">
    <text evidence="2">The sequence shown here is derived from an EMBL/GenBank/DDBJ whole genome shotgun (WGS) entry which is preliminary data.</text>
</comment>
<dbReference type="EMBL" id="LXSU01000118">
    <property type="protein sequence ID" value="OCX42603.1"/>
    <property type="molecule type" value="Genomic_DNA"/>
</dbReference>
<evidence type="ECO:0000256" key="1">
    <source>
        <dbReference type="SAM" id="MobiDB-lite"/>
    </source>
</evidence>
<organism evidence="2 3">
    <name type="scientific">Campylobacter ornithocola</name>
    <dbReference type="NCBI Taxonomy" id="1848766"/>
    <lineage>
        <taxon>Bacteria</taxon>
        <taxon>Pseudomonadati</taxon>
        <taxon>Campylobacterota</taxon>
        <taxon>Epsilonproteobacteria</taxon>
        <taxon>Campylobacterales</taxon>
        <taxon>Campylobacteraceae</taxon>
        <taxon>Campylobacter</taxon>
    </lineage>
</organism>
<keyword evidence="3" id="KW-1185">Reference proteome</keyword>
<feature type="region of interest" description="Disordered" evidence="1">
    <location>
        <begin position="1"/>
        <end position="23"/>
    </location>
</feature>